<comment type="similarity">
    <text evidence="1">Belongs to the LysR transcriptional regulatory family.</text>
</comment>
<protein>
    <submittedName>
        <fullName evidence="6">Transcriptional regulator, LysR family</fullName>
    </submittedName>
</protein>
<dbReference type="Proteomes" id="UP000000374">
    <property type="component" value="Chromosome"/>
</dbReference>
<evidence type="ECO:0000259" key="5">
    <source>
        <dbReference type="PROSITE" id="PS50931"/>
    </source>
</evidence>
<reference evidence="7" key="1">
    <citation type="submission" date="2006-12" db="EMBL/GenBank/DDBJ databases">
        <title>Complete sequence of chromosome 1 of Verminephrobacter eiseniae EF01-2.</title>
        <authorList>
            <person name="Copeland A."/>
            <person name="Lucas S."/>
            <person name="Lapidus A."/>
            <person name="Barry K."/>
            <person name="Detter J.C."/>
            <person name="Glavina del Rio T."/>
            <person name="Dalin E."/>
            <person name="Tice H."/>
            <person name="Pitluck S."/>
            <person name="Chertkov O."/>
            <person name="Brettin T."/>
            <person name="Bruce D."/>
            <person name="Han C."/>
            <person name="Tapia R."/>
            <person name="Gilna P."/>
            <person name="Schmutz J."/>
            <person name="Larimer F."/>
            <person name="Land M."/>
            <person name="Hauser L."/>
            <person name="Kyrpides N."/>
            <person name="Kim E."/>
            <person name="Stahl D."/>
            <person name="Richardson P."/>
        </authorList>
    </citation>
    <scope>NUCLEOTIDE SEQUENCE [LARGE SCALE GENOMIC DNA]</scope>
    <source>
        <strain evidence="7">EF01-2</strain>
    </source>
</reference>
<dbReference type="InterPro" id="IPR005119">
    <property type="entry name" value="LysR_subst-bd"/>
</dbReference>
<evidence type="ECO:0000256" key="3">
    <source>
        <dbReference type="ARBA" id="ARBA00023125"/>
    </source>
</evidence>
<dbReference type="SUPFAM" id="SSF46785">
    <property type="entry name" value="Winged helix' DNA-binding domain"/>
    <property type="match status" value="1"/>
</dbReference>
<dbReference type="PROSITE" id="PS50931">
    <property type="entry name" value="HTH_LYSR"/>
    <property type="match status" value="1"/>
</dbReference>
<dbReference type="InterPro" id="IPR050389">
    <property type="entry name" value="LysR-type_TF"/>
</dbReference>
<dbReference type="RefSeq" id="WP_011812323.1">
    <property type="nucleotide sequence ID" value="NC_008786.1"/>
</dbReference>
<dbReference type="Pfam" id="PF00126">
    <property type="entry name" value="HTH_1"/>
    <property type="match status" value="1"/>
</dbReference>
<dbReference type="Gene3D" id="1.10.10.10">
    <property type="entry name" value="Winged helix-like DNA-binding domain superfamily/Winged helix DNA-binding domain"/>
    <property type="match status" value="1"/>
</dbReference>
<accession>A1WRT3</accession>
<dbReference type="GeneID" id="76462930"/>
<dbReference type="GO" id="GO:0003700">
    <property type="term" value="F:DNA-binding transcription factor activity"/>
    <property type="evidence" value="ECO:0007669"/>
    <property type="project" value="InterPro"/>
</dbReference>
<evidence type="ECO:0000313" key="7">
    <source>
        <dbReference type="Proteomes" id="UP000000374"/>
    </source>
</evidence>
<dbReference type="eggNOG" id="COG0583">
    <property type="taxonomic scope" value="Bacteria"/>
</dbReference>
<evidence type="ECO:0000256" key="2">
    <source>
        <dbReference type="ARBA" id="ARBA00023015"/>
    </source>
</evidence>
<dbReference type="PANTHER" id="PTHR30118">
    <property type="entry name" value="HTH-TYPE TRANSCRIPTIONAL REGULATOR LEUO-RELATED"/>
    <property type="match status" value="1"/>
</dbReference>
<proteinExistence type="inferred from homology"/>
<dbReference type="InterPro" id="IPR036388">
    <property type="entry name" value="WH-like_DNA-bd_sf"/>
</dbReference>
<organism evidence="6 7">
    <name type="scientific">Verminephrobacter eiseniae (strain EF01-2)</name>
    <dbReference type="NCBI Taxonomy" id="391735"/>
    <lineage>
        <taxon>Bacteria</taxon>
        <taxon>Pseudomonadati</taxon>
        <taxon>Pseudomonadota</taxon>
        <taxon>Betaproteobacteria</taxon>
        <taxon>Burkholderiales</taxon>
        <taxon>Comamonadaceae</taxon>
        <taxon>Verminephrobacter</taxon>
    </lineage>
</organism>
<name>A1WRT3_VEREI</name>
<dbReference type="InterPro" id="IPR000847">
    <property type="entry name" value="LysR_HTH_N"/>
</dbReference>
<dbReference type="HOGENOM" id="CLU_039613_39_0_4"/>
<keyword evidence="3" id="KW-0238">DNA-binding</keyword>
<dbReference type="GO" id="GO:0003677">
    <property type="term" value="F:DNA binding"/>
    <property type="evidence" value="ECO:0007669"/>
    <property type="project" value="UniProtKB-KW"/>
</dbReference>
<dbReference type="AlphaFoldDB" id="A1WRT3"/>
<keyword evidence="2" id="KW-0805">Transcription regulation</keyword>
<feature type="domain" description="HTH lysR-type" evidence="5">
    <location>
        <begin position="6"/>
        <end position="63"/>
    </location>
</feature>
<dbReference type="EMBL" id="CP000542">
    <property type="protein sequence ID" value="ABM60340.1"/>
    <property type="molecule type" value="Genomic_DNA"/>
</dbReference>
<gene>
    <name evidence="6" type="ordered locus">Veis_4643</name>
</gene>
<dbReference type="SUPFAM" id="SSF53850">
    <property type="entry name" value="Periplasmic binding protein-like II"/>
    <property type="match status" value="1"/>
</dbReference>
<keyword evidence="4" id="KW-0804">Transcription</keyword>
<sequence>MDLSEFNLNLLTFFDAIYRHRSVSAAAQELDLTQPAVTAALNKLRVHFDNPLFVRTSNGMHPTPWADALAPKIAHVLDSVRRLDEPTPFQPQSAKNQFKIYVNDIGMMLALPKIVQLLNQDAPHTQLTVIDLRQDEVVNALDVGEIDLAIGYFVGVPNWARQQHLRDTSYVCAMRKDHPSIGDTMTLTQYLNARHAMYWTHGSTYGRLDEALAKRGFSRDIAVRIPRLGAIPFLAAFSDFVVTIPEDLGLLFRDLIPIKLVPVPISLPSFQVKQYWHERLHADSAHKWLRTLILQIMKQLDLGCGFQRSRTVISG</sequence>
<dbReference type="PRINTS" id="PR00039">
    <property type="entry name" value="HTHLYSR"/>
</dbReference>
<evidence type="ECO:0000256" key="4">
    <source>
        <dbReference type="ARBA" id="ARBA00023163"/>
    </source>
</evidence>
<dbReference type="Pfam" id="PF03466">
    <property type="entry name" value="LysR_substrate"/>
    <property type="match status" value="1"/>
</dbReference>
<evidence type="ECO:0000313" key="6">
    <source>
        <dbReference type="EMBL" id="ABM60340.1"/>
    </source>
</evidence>
<keyword evidence="7" id="KW-1185">Reference proteome</keyword>
<dbReference type="PANTHER" id="PTHR30118:SF15">
    <property type="entry name" value="TRANSCRIPTIONAL REGULATORY PROTEIN"/>
    <property type="match status" value="1"/>
</dbReference>
<dbReference type="OrthoDB" id="8583877at2"/>
<dbReference type="CDD" id="cd08459">
    <property type="entry name" value="PBP2_DntR_NahR_LinR_like"/>
    <property type="match status" value="1"/>
</dbReference>
<dbReference type="KEGG" id="vei:Veis_4643"/>
<dbReference type="InterPro" id="IPR036390">
    <property type="entry name" value="WH_DNA-bd_sf"/>
</dbReference>
<evidence type="ECO:0000256" key="1">
    <source>
        <dbReference type="ARBA" id="ARBA00009437"/>
    </source>
</evidence>
<dbReference type="Gene3D" id="3.40.190.10">
    <property type="entry name" value="Periplasmic binding protein-like II"/>
    <property type="match status" value="2"/>
</dbReference>